<feature type="transmembrane region" description="Helical" evidence="1">
    <location>
        <begin position="113"/>
        <end position="133"/>
    </location>
</feature>
<feature type="non-terminal residue" evidence="3">
    <location>
        <position position="1"/>
    </location>
</feature>
<feature type="transmembrane region" description="Helical" evidence="1">
    <location>
        <begin position="87"/>
        <end position="107"/>
    </location>
</feature>
<accession>A0A381V588</accession>
<keyword evidence="1" id="KW-1133">Transmembrane helix</keyword>
<feature type="transmembrane region" description="Helical" evidence="1">
    <location>
        <begin position="171"/>
        <end position="189"/>
    </location>
</feature>
<feature type="transmembrane region" description="Helical" evidence="1">
    <location>
        <begin position="6"/>
        <end position="24"/>
    </location>
</feature>
<evidence type="ECO:0000256" key="1">
    <source>
        <dbReference type="SAM" id="Phobius"/>
    </source>
</evidence>
<dbReference type="InterPro" id="IPR000620">
    <property type="entry name" value="EamA_dom"/>
</dbReference>
<keyword evidence="1" id="KW-0472">Membrane</keyword>
<proteinExistence type="predicted"/>
<evidence type="ECO:0000259" key="2">
    <source>
        <dbReference type="Pfam" id="PF00892"/>
    </source>
</evidence>
<reference evidence="3" key="1">
    <citation type="submission" date="2018-05" db="EMBL/GenBank/DDBJ databases">
        <authorList>
            <person name="Lanie J.A."/>
            <person name="Ng W.-L."/>
            <person name="Kazmierczak K.M."/>
            <person name="Andrzejewski T.M."/>
            <person name="Davidsen T.M."/>
            <person name="Wayne K.J."/>
            <person name="Tettelin H."/>
            <person name="Glass J.I."/>
            <person name="Rusch D."/>
            <person name="Podicherti R."/>
            <person name="Tsui H.-C.T."/>
            <person name="Winkler M.E."/>
        </authorList>
    </citation>
    <scope>NUCLEOTIDE SEQUENCE</scope>
</reference>
<gene>
    <name evidence="3" type="ORF">METZ01_LOCUS88366</name>
</gene>
<keyword evidence="1" id="KW-0812">Transmembrane</keyword>
<dbReference type="SUPFAM" id="SSF103481">
    <property type="entry name" value="Multidrug resistance efflux transporter EmrE"/>
    <property type="match status" value="2"/>
</dbReference>
<evidence type="ECO:0000313" key="3">
    <source>
        <dbReference type="EMBL" id="SVA35512.1"/>
    </source>
</evidence>
<name>A0A381V588_9ZZZZ</name>
<organism evidence="3">
    <name type="scientific">marine metagenome</name>
    <dbReference type="NCBI Taxonomy" id="408172"/>
    <lineage>
        <taxon>unclassified sequences</taxon>
        <taxon>metagenomes</taxon>
        <taxon>ecological metagenomes</taxon>
    </lineage>
</organism>
<dbReference type="InterPro" id="IPR037185">
    <property type="entry name" value="EmrE-like"/>
</dbReference>
<sequence>TAANAILLQYTAPIYVAIFGYWLLNEGVDWLDWVSMAVIFTGLGLFFMDELSFSGFWGNIMALCGGVCFALFTVILRKQKSKLSYEIIFFGNLLTALISLPILIQAMPEIQTFDWGILMVFGVVQLAIPYILYTKALNFVPALDAILIAMLEPILNPIWVFLVVGEKIGNWAFVGGLLVLVGSVGRAVIKNSIKDK</sequence>
<dbReference type="Pfam" id="PF00892">
    <property type="entry name" value="EamA"/>
    <property type="match status" value="2"/>
</dbReference>
<dbReference type="PANTHER" id="PTHR22911">
    <property type="entry name" value="ACYL-MALONYL CONDENSING ENZYME-RELATED"/>
    <property type="match status" value="1"/>
</dbReference>
<dbReference type="AlphaFoldDB" id="A0A381V588"/>
<protein>
    <recommendedName>
        <fullName evidence="2">EamA domain-containing protein</fullName>
    </recommendedName>
</protein>
<feature type="domain" description="EamA" evidence="2">
    <location>
        <begin position="2"/>
        <end position="47"/>
    </location>
</feature>
<feature type="domain" description="EamA" evidence="2">
    <location>
        <begin position="57"/>
        <end position="184"/>
    </location>
</feature>
<feature type="transmembrane region" description="Helical" evidence="1">
    <location>
        <begin position="145"/>
        <end position="165"/>
    </location>
</feature>
<dbReference type="GO" id="GO:0016020">
    <property type="term" value="C:membrane"/>
    <property type="evidence" value="ECO:0007669"/>
    <property type="project" value="InterPro"/>
</dbReference>
<feature type="transmembrane region" description="Helical" evidence="1">
    <location>
        <begin position="54"/>
        <end position="75"/>
    </location>
</feature>
<feature type="transmembrane region" description="Helical" evidence="1">
    <location>
        <begin position="31"/>
        <end position="48"/>
    </location>
</feature>
<dbReference type="EMBL" id="UINC01007879">
    <property type="protein sequence ID" value="SVA35512.1"/>
    <property type="molecule type" value="Genomic_DNA"/>
</dbReference>